<dbReference type="InterPro" id="IPR017946">
    <property type="entry name" value="PLC-like_Pdiesterase_TIM-brl"/>
</dbReference>
<dbReference type="SUPFAM" id="SSF51695">
    <property type="entry name" value="PLC-like phosphodiesterases"/>
    <property type="match status" value="1"/>
</dbReference>
<dbReference type="InterPro" id="IPR030395">
    <property type="entry name" value="GP_PDE_dom"/>
</dbReference>
<dbReference type="Pfam" id="PF03009">
    <property type="entry name" value="GDPD"/>
    <property type="match status" value="1"/>
</dbReference>
<dbReference type="PANTHER" id="PTHR46211:SF1">
    <property type="entry name" value="GLYCEROPHOSPHODIESTER PHOSPHODIESTERASE, CYTOPLASMIC"/>
    <property type="match status" value="1"/>
</dbReference>
<dbReference type="Gene3D" id="3.20.20.190">
    <property type="entry name" value="Phosphatidylinositol (PI) phosphodiesterase"/>
    <property type="match status" value="1"/>
</dbReference>
<dbReference type="CDD" id="cd08563">
    <property type="entry name" value="GDPD_TtGDE_like"/>
    <property type="match status" value="1"/>
</dbReference>
<dbReference type="GO" id="GO:0006629">
    <property type="term" value="P:lipid metabolic process"/>
    <property type="evidence" value="ECO:0007669"/>
    <property type="project" value="InterPro"/>
</dbReference>
<dbReference type="AlphaFoldDB" id="A0A3N9UAF1"/>
<proteinExistence type="predicted"/>
<dbReference type="OrthoDB" id="384721at2"/>
<dbReference type="PANTHER" id="PTHR46211">
    <property type="entry name" value="GLYCEROPHOSPHORYL DIESTER PHOSPHODIESTERASE"/>
    <property type="match status" value="1"/>
</dbReference>
<evidence type="ECO:0000313" key="3">
    <source>
        <dbReference type="Proteomes" id="UP000274033"/>
    </source>
</evidence>
<dbReference type="GO" id="GO:0008081">
    <property type="term" value="F:phosphoric diester hydrolase activity"/>
    <property type="evidence" value="ECO:0007669"/>
    <property type="project" value="InterPro"/>
</dbReference>
<dbReference type="PROSITE" id="PS51704">
    <property type="entry name" value="GP_PDE"/>
    <property type="match status" value="1"/>
</dbReference>
<comment type="caution">
    <text evidence="2">The sequence shown here is derived from an EMBL/GenBank/DDBJ whole genome shotgun (WGS) entry which is preliminary data.</text>
</comment>
<gene>
    <name evidence="2" type="ORF">EBB45_16075</name>
</gene>
<keyword evidence="3" id="KW-1185">Reference proteome</keyword>
<organism evidence="2 3">
    <name type="scientific">Lysinibacillus composti</name>
    <dbReference type="NCBI Taxonomy" id="720633"/>
    <lineage>
        <taxon>Bacteria</taxon>
        <taxon>Bacillati</taxon>
        <taxon>Bacillota</taxon>
        <taxon>Bacilli</taxon>
        <taxon>Bacillales</taxon>
        <taxon>Bacillaceae</taxon>
        <taxon>Lysinibacillus</taxon>
    </lineage>
</organism>
<feature type="domain" description="GP-PDE" evidence="1">
    <location>
        <begin position="1"/>
        <end position="237"/>
    </location>
</feature>
<protein>
    <submittedName>
        <fullName evidence="2">Glycerophosphodiester phosphodiesterase</fullName>
    </submittedName>
</protein>
<evidence type="ECO:0000313" key="2">
    <source>
        <dbReference type="EMBL" id="RQW73503.1"/>
    </source>
</evidence>
<dbReference type="RefSeq" id="WP_124766365.1">
    <property type="nucleotide sequence ID" value="NZ_JAFBDY010000018.1"/>
</dbReference>
<name>A0A3N9UAF1_9BACI</name>
<dbReference type="EMBL" id="RRCT01000019">
    <property type="protein sequence ID" value="RQW73503.1"/>
    <property type="molecule type" value="Genomic_DNA"/>
</dbReference>
<sequence length="244" mass="27853">MKIIAHRGYSAKYPENTLAAFRAAAKLPIYGVEFDVHLTKDRELVVIHDEKIDRTSNGSGFVKDMTLEQLRQFDYGIWFGEEFAGEKIPTLSEVLEVFAITNLHINIEIKSDIFIYEGIEELVLQEVTSRKLEDRVILSSFDHEAVQKVAELAPNIENAPLFANPVLNLRDYLMQVPAKALHVSLPSALRYPVRQAIKAGEIVRVYTVNEIEHAERLLPLGVDSIFTDEVELMLEFMNREVREL</sequence>
<dbReference type="Proteomes" id="UP000274033">
    <property type="component" value="Unassembled WGS sequence"/>
</dbReference>
<accession>A0A3N9UAF1</accession>
<reference evidence="2 3" key="1">
    <citation type="journal article" date="2013" name="J. Microbiol.">
        <title>Lysinibacillus chungkukjangi sp. nov., isolated from Chungkukjang, Korean fermented soybean food.</title>
        <authorList>
            <person name="Kim S.J."/>
            <person name="Jang Y.H."/>
            <person name="Hamada M."/>
            <person name="Ahn J.H."/>
            <person name="Weon H.Y."/>
            <person name="Suzuki K."/>
            <person name="Whang K.S."/>
            <person name="Kwon S.W."/>
        </authorList>
    </citation>
    <scope>NUCLEOTIDE SEQUENCE [LARGE SCALE GENOMIC DNA]</scope>
    <source>
        <strain evidence="2 3">MCCC 1A12701</strain>
    </source>
</reference>
<evidence type="ECO:0000259" key="1">
    <source>
        <dbReference type="PROSITE" id="PS51704"/>
    </source>
</evidence>